<dbReference type="InterPro" id="IPR021858">
    <property type="entry name" value="Fun_TF"/>
</dbReference>
<dbReference type="PANTHER" id="PTHR47784:SF7">
    <property type="entry name" value="ZN(II)2CYS6 TRANSCRIPTION FACTOR (EUROFUNG)"/>
    <property type="match status" value="1"/>
</dbReference>
<dbReference type="GO" id="GO:0008270">
    <property type="term" value="F:zinc ion binding"/>
    <property type="evidence" value="ECO:0007669"/>
    <property type="project" value="InterPro"/>
</dbReference>
<dbReference type="SMART" id="SM00066">
    <property type="entry name" value="GAL4"/>
    <property type="match status" value="1"/>
</dbReference>
<feature type="region of interest" description="Disordered" evidence="2">
    <location>
        <begin position="1"/>
        <end position="49"/>
    </location>
</feature>
<dbReference type="OrthoDB" id="416217at2759"/>
<name>S3CMX0_GLAL2</name>
<accession>S3CMX0</accession>
<dbReference type="eggNOG" id="ENOG502SNQY">
    <property type="taxonomic scope" value="Eukaryota"/>
</dbReference>
<dbReference type="EMBL" id="KE145370">
    <property type="protein sequence ID" value="EPE27075.1"/>
    <property type="molecule type" value="Genomic_DNA"/>
</dbReference>
<dbReference type="HOGENOM" id="CLU_027371_0_0_1"/>
<dbReference type="PRINTS" id="PR00755">
    <property type="entry name" value="AFLATOXINBRP"/>
</dbReference>
<dbReference type="InterPro" id="IPR036864">
    <property type="entry name" value="Zn2-C6_fun-type_DNA-bd_sf"/>
</dbReference>
<dbReference type="GO" id="GO:0001228">
    <property type="term" value="F:DNA-binding transcription activator activity, RNA polymerase II-specific"/>
    <property type="evidence" value="ECO:0007669"/>
    <property type="project" value="TreeGrafter"/>
</dbReference>
<dbReference type="KEGG" id="glz:GLAREA_02989"/>
<dbReference type="Pfam" id="PF11951">
    <property type="entry name" value="Fungal_trans_2"/>
    <property type="match status" value="1"/>
</dbReference>
<keyword evidence="5" id="KW-1185">Reference proteome</keyword>
<dbReference type="OMA" id="HPACENC"/>
<feature type="compositionally biased region" description="Polar residues" evidence="2">
    <location>
        <begin position="7"/>
        <end position="17"/>
    </location>
</feature>
<dbReference type="SUPFAM" id="SSF57701">
    <property type="entry name" value="Zn2/Cys6 DNA-binding domain"/>
    <property type="match status" value="1"/>
</dbReference>
<dbReference type="PROSITE" id="PS00463">
    <property type="entry name" value="ZN2_CY6_FUNGAL_1"/>
    <property type="match status" value="1"/>
</dbReference>
<dbReference type="RefSeq" id="XP_008086265.1">
    <property type="nucleotide sequence ID" value="XM_008088074.1"/>
</dbReference>
<gene>
    <name evidence="4" type="ORF">GLAREA_02989</name>
</gene>
<organism evidence="4 5">
    <name type="scientific">Glarea lozoyensis (strain ATCC 20868 / MF5171)</name>
    <dbReference type="NCBI Taxonomy" id="1116229"/>
    <lineage>
        <taxon>Eukaryota</taxon>
        <taxon>Fungi</taxon>
        <taxon>Dikarya</taxon>
        <taxon>Ascomycota</taxon>
        <taxon>Pezizomycotina</taxon>
        <taxon>Leotiomycetes</taxon>
        <taxon>Helotiales</taxon>
        <taxon>Helotiaceae</taxon>
        <taxon>Glarea</taxon>
    </lineage>
</organism>
<dbReference type="InterPro" id="IPR001138">
    <property type="entry name" value="Zn2Cys6_DnaBD"/>
</dbReference>
<evidence type="ECO:0000313" key="5">
    <source>
        <dbReference type="Proteomes" id="UP000016922"/>
    </source>
</evidence>
<evidence type="ECO:0000313" key="4">
    <source>
        <dbReference type="EMBL" id="EPE27075.1"/>
    </source>
</evidence>
<evidence type="ECO:0000259" key="3">
    <source>
        <dbReference type="PROSITE" id="PS50048"/>
    </source>
</evidence>
<proteinExistence type="predicted"/>
<sequence>MLECVPSANQSPVSDSSGPPRLQNDLALTSTGVGRQPLVPAAKRDRKGHRKSRQGCFSCKKRKIKCQETYPMCDNCKRLGLKCQYMQTSAVVQPATTQIELKPSLNNTPEFSLMDFQLFHHYLVAAYPHFPVASEDIWLNYITPISHQSSFLMHALLGLSASHLSKLSPTSYTSAAQSHRLKASQGLNLALSAPLKTIEEADAVVAACNALLMQSWYMDDGLHAFLVLTRSSHLVADEVRRQNIQALLAKSDLDTFVEVMSMRLNGRKAPAFDKAFIEDAVGSLEEVSGLCSEEYQGGFRECLLSNFCALENTSIEAYQAHANVCKFIVSIASKNFISLCDPTNTVCQILNAHLVALHLVMRPISCQERKKYTVTMYRIRMSNWIEEIVKGVDGGFERYLEWPRKVGELHARGELDGYILRRG</sequence>
<dbReference type="InterPro" id="IPR053157">
    <property type="entry name" value="Sterol_Uptake_Regulator"/>
</dbReference>
<keyword evidence="4" id="KW-0238">DNA-binding</keyword>
<reference evidence="4 5" key="1">
    <citation type="journal article" date="2013" name="BMC Genomics">
        <title>Genomics-driven discovery of the pneumocandin biosynthetic gene cluster in the fungus Glarea lozoyensis.</title>
        <authorList>
            <person name="Chen L."/>
            <person name="Yue Q."/>
            <person name="Zhang X."/>
            <person name="Xiang M."/>
            <person name="Wang C."/>
            <person name="Li S."/>
            <person name="Che Y."/>
            <person name="Ortiz-Lopez F.J."/>
            <person name="Bills G.F."/>
            <person name="Liu X."/>
            <person name="An Z."/>
        </authorList>
    </citation>
    <scope>NUCLEOTIDE SEQUENCE [LARGE SCALE GENOMIC DNA]</scope>
    <source>
        <strain evidence="5">ATCC 20868 / MF5171</strain>
    </source>
</reference>
<dbReference type="PANTHER" id="PTHR47784">
    <property type="entry name" value="STEROL UPTAKE CONTROL PROTEIN 2"/>
    <property type="match status" value="1"/>
</dbReference>
<keyword evidence="1" id="KW-0539">Nucleus</keyword>
<dbReference type="Pfam" id="PF00172">
    <property type="entry name" value="Zn_clus"/>
    <property type="match status" value="1"/>
</dbReference>
<dbReference type="AlphaFoldDB" id="S3CMX0"/>
<dbReference type="CDD" id="cd00067">
    <property type="entry name" value="GAL4"/>
    <property type="match status" value="1"/>
</dbReference>
<feature type="domain" description="Zn(2)-C6 fungal-type" evidence="3">
    <location>
        <begin position="55"/>
        <end position="85"/>
    </location>
</feature>
<dbReference type="GeneID" id="19462045"/>
<dbReference type="PROSITE" id="PS50048">
    <property type="entry name" value="ZN2_CY6_FUNGAL_2"/>
    <property type="match status" value="1"/>
</dbReference>
<evidence type="ECO:0000256" key="1">
    <source>
        <dbReference type="ARBA" id="ARBA00023242"/>
    </source>
</evidence>
<dbReference type="Gene3D" id="4.10.240.10">
    <property type="entry name" value="Zn(2)-C6 fungal-type DNA-binding domain"/>
    <property type="match status" value="1"/>
</dbReference>
<evidence type="ECO:0000256" key="2">
    <source>
        <dbReference type="SAM" id="MobiDB-lite"/>
    </source>
</evidence>
<dbReference type="GO" id="GO:0003677">
    <property type="term" value="F:DNA binding"/>
    <property type="evidence" value="ECO:0007669"/>
    <property type="project" value="UniProtKB-KW"/>
</dbReference>
<protein>
    <submittedName>
        <fullName evidence="4">Zn2/Cys6 DNA-binding protein</fullName>
    </submittedName>
</protein>
<dbReference type="Proteomes" id="UP000016922">
    <property type="component" value="Unassembled WGS sequence"/>
</dbReference>